<keyword evidence="2 3" id="KW-0802">TPR repeat</keyword>
<evidence type="ECO:0000256" key="3">
    <source>
        <dbReference type="PROSITE-ProRule" id="PRU00339"/>
    </source>
</evidence>
<dbReference type="PROSITE" id="PS50005">
    <property type="entry name" value="TPR"/>
    <property type="match status" value="1"/>
</dbReference>
<evidence type="ECO:0000313" key="6">
    <source>
        <dbReference type="Proteomes" id="UP000191680"/>
    </source>
</evidence>
<keyword evidence="6" id="KW-1185">Reference proteome</keyword>
<feature type="repeat" description="TPR" evidence="3">
    <location>
        <begin position="121"/>
        <end position="154"/>
    </location>
</feature>
<evidence type="ECO:0000256" key="1">
    <source>
        <dbReference type="ARBA" id="ARBA00022737"/>
    </source>
</evidence>
<evidence type="ECO:0000313" key="5">
    <source>
        <dbReference type="EMBL" id="OQD43676.1"/>
    </source>
</evidence>
<dbReference type="InterPro" id="IPR019734">
    <property type="entry name" value="TPR_rpt"/>
</dbReference>
<dbReference type="EMBL" id="MTBC01000002">
    <property type="protein sequence ID" value="OQD43676.1"/>
    <property type="molecule type" value="Genomic_DNA"/>
</dbReference>
<dbReference type="AlphaFoldDB" id="A0A1V6LUJ8"/>
<reference evidence="5 6" key="1">
    <citation type="submission" date="2016-12" db="EMBL/GenBank/DDBJ databases">
        <authorList>
            <person name="Song W.-J."/>
            <person name="Kurnit D.M."/>
        </authorList>
    </citation>
    <scope>NUCLEOTIDE SEQUENCE [LARGE SCALE GENOMIC DNA]</scope>
    <source>
        <strain evidence="5 6">HSG9</strain>
    </source>
</reference>
<proteinExistence type="predicted"/>
<dbReference type="OrthoDB" id="919555at2"/>
<evidence type="ECO:0000256" key="4">
    <source>
        <dbReference type="SAM" id="SignalP"/>
    </source>
</evidence>
<name>A0A1V6LUJ8_9FLAO</name>
<accession>A0A1V6LUJ8</accession>
<dbReference type="PANTHER" id="PTHR44943:SF10">
    <property type="match status" value="1"/>
</dbReference>
<dbReference type="Gene3D" id="1.25.40.10">
    <property type="entry name" value="Tetratricopeptide repeat domain"/>
    <property type="match status" value="1"/>
</dbReference>
<dbReference type="InterPro" id="IPR011990">
    <property type="entry name" value="TPR-like_helical_dom_sf"/>
</dbReference>
<keyword evidence="4" id="KW-0732">Signal</keyword>
<evidence type="ECO:0000256" key="2">
    <source>
        <dbReference type="ARBA" id="ARBA00022803"/>
    </source>
</evidence>
<feature type="signal peptide" evidence="4">
    <location>
        <begin position="1"/>
        <end position="19"/>
    </location>
</feature>
<protein>
    <submittedName>
        <fullName evidence="5">Uncharacterized protein</fullName>
    </submittedName>
</protein>
<feature type="chain" id="PRO_5013025958" evidence="4">
    <location>
        <begin position="20"/>
        <end position="694"/>
    </location>
</feature>
<dbReference type="RefSeq" id="WP_080318095.1">
    <property type="nucleotide sequence ID" value="NZ_MTBC01000002.1"/>
</dbReference>
<dbReference type="PANTHER" id="PTHR44943">
    <property type="entry name" value="CELLULOSE SYNTHASE OPERON PROTEIN C"/>
    <property type="match status" value="1"/>
</dbReference>
<comment type="caution">
    <text evidence="5">The sequence shown here is derived from an EMBL/GenBank/DDBJ whole genome shotgun (WGS) entry which is preliminary data.</text>
</comment>
<dbReference type="SUPFAM" id="SSF48452">
    <property type="entry name" value="TPR-like"/>
    <property type="match status" value="2"/>
</dbReference>
<dbReference type="Pfam" id="PF13432">
    <property type="entry name" value="TPR_16"/>
    <property type="match status" value="1"/>
</dbReference>
<organism evidence="5 6">
    <name type="scientific">Croceivirga radicis</name>
    <dbReference type="NCBI Taxonomy" id="1929488"/>
    <lineage>
        <taxon>Bacteria</taxon>
        <taxon>Pseudomonadati</taxon>
        <taxon>Bacteroidota</taxon>
        <taxon>Flavobacteriia</taxon>
        <taxon>Flavobacteriales</taxon>
        <taxon>Flavobacteriaceae</taxon>
        <taxon>Croceivirga</taxon>
    </lineage>
</organism>
<dbReference type="InterPro" id="IPR051685">
    <property type="entry name" value="Ycf3/AcsC/BcsC/TPR_MFPF"/>
</dbReference>
<dbReference type="Pfam" id="PF14559">
    <property type="entry name" value="TPR_19"/>
    <property type="match status" value="1"/>
</dbReference>
<keyword evidence="1" id="KW-0677">Repeat</keyword>
<gene>
    <name evidence="5" type="ORF">BUL40_03430</name>
</gene>
<sequence length="694" mass="79222">MKLNSIAILAFCCCWMANAQMDITKGFSLLDSGQFKEASIFFEAYLKEDPLNKSARICYGRAFGLSGKPEEAITYFEAMKADYPNDYEIESNWCEAFLWARKFKEAKPHYQQLVKNNPDKFGAVLGLANTLSNLQEYNAALEWVNKAIAMEPENEGAKVSRKYIYLGYAYKLSKIDQFKPAENLLNKVFVDFPEDKQGLQNLANLFLMSKEYDKQIATYKRLATTHADSITALNGISLAYHLKEDDKSALNSVLKAKKKVDMVANHPQIEDTYNRYIQALIWNQKYVVARKKIDSLEKHYPNSNWLTLLRSTLGMYTGDFKTSITNYDVILERDSTSFDGNMGKANAMFANDNLVPAYENAFNTLKIYENQKDAVGFIEKLNLQNTPTAEEWLQYTFDNGNNIAYAATTTVDIPISPKFKTGFLYQYRNSENEITVNKASSHTFTGTASYKLVPRVNLIASGGVYAARFLDTTYITPLLDVKLQTKPLKLNSLELNYKREVQAFNAELIKREIIMNHYGLTYNLGTNFNLGWYTQAMYTTQTDENVRQLLFTSLYYNLFKKPAFKFGVNFQYLSFKNQVPTIYFSPSIYKNMELFFDLRGDLSKKTKGYVSAAGGLQQVEQDDMTVIYRAEGGLTHAFTKRLSLTAYGKYSNIASAIGAGFQFTEMGLRLKWNITEKPLFFNQLFGKDMALLEN</sequence>
<dbReference type="Proteomes" id="UP000191680">
    <property type="component" value="Unassembled WGS sequence"/>
</dbReference>
<dbReference type="SUPFAM" id="SSF56935">
    <property type="entry name" value="Porins"/>
    <property type="match status" value="1"/>
</dbReference>